<feature type="region of interest" description="Disordered" evidence="12">
    <location>
        <begin position="793"/>
        <end position="817"/>
    </location>
</feature>
<keyword evidence="5" id="KW-0747">Spliceosome</keyword>
<dbReference type="STRING" id="78915.A0A4P9XWD3"/>
<dbReference type="Pfam" id="PF23233">
    <property type="entry name" value="HAT_Syf1_CNRKL1_N"/>
    <property type="match status" value="1"/>
</dbReference>
<dbReference type="FunFam" id="1.25.40.10:FF:000038">
    <property type="entry name" value="Putative pre-mRNA-splicing factor SYF1"/>
    <property type="match status" value="1"/>
</dbReference>
<feature type="compositionally biased region" description="Acidic residues" evidence="12">
    <location>
        <begin position="808"/>
        <end position="817"/>
    </location>
</feature>
<keyword evidence="8" id="KW-0539">Nucleus</keyword>
<accession>A0A4P9XWD3</accession>
<dbReference type="FunFam" id="1.25.40.10:FF:000023">
    <property type="entry name" value="Pre-mRNA-splicing factor SYF1"/>
    <property type="match status" value="1"/>
</dbReference>
<dbReference type="PANTHER" id="PTHR11246">
    <property type="entry name" value="PRE-MRNA SPLICING FACTOR"/>
    <property type="match status" value="1"/>
</dbReference>
<dbReference type="InterPro" id="IPR045075">
    <property type="entry name" value="Syf1-like"/>
</dbReference>
<evidence type="ECO:0000259" key="15">
    <source>
        <dbReference type="Pfam" id="PF23233"/>
    </source>
</evidence>
<comment type="function">
    <text evidence="9">Involved in pre-mRNA splicing and cell cycle progression.</text>
</comment>
<dbReference type="FunFam" id="1.25.40.10:FF:000137">
    <property type="entry name" value="Pre-mRNA-splicing factor syf1"/>
    <property type="match status" value="1"/>
</dbReference>
<protein>
    <recommendedName>
        <fullName evidence="10">Pre-mRNA-splicing factor SYF1</fullName>
    </recommendedName>
    <alternativeName>
        <fullName evidence="11">Pre-mRNA-splicing factor syf1</fullName>
    </alternativeName>
</protein>
<comment type="similarity">
    <text evidence="2">Belongs to the crooked-neck family.</text>
</comment>
<evidence type="ECO:0000256" key="9">
    <source>
        <dbReference type="ARBA" id="ARBA00037272"/>
    </source>
</evidence>
<keyword evidence="17" id="KW-1185">Reference proteome</keyword>
<evidence type="ECO:0000259" key="13">
    <source>
        <dbReference type="Pfam" id="PF23220"/>
    </source>
</evidence>
<keyword evidence="4" id="KW-0507">mRNA processing</keyword>
<evidence type="ECO:0000256" key="5">
    <source>
        <dbReference type="ARBA" id="ARBA00022728"/>
    </source>
</evidence>
<reference evidence="17" key="1">
    <citation type="journal article" date="2018" name="Nat. Microbiol.">
        <title>Leveraging single-cell genomics to expand the fungal tree of life.</title>
        <authorList>
            <person name="Ahrendt S.R."/>
            <person name="Quandt C.A."/>
            <person name="Ciobanu D."/>
            <person name="Clum A."/>
            <person name="Salamov A."/>
            <person name="Andreopoulos B."/>
            <person name="Cheng J.F."/>
            <person name="Woyke T."/>
            <person name="Pelin A."/>
            <person name="Henrissat B."/>
            <person name="Reynolds N.K."/>
            <person name="Benny G.L."/>
            <person name="Smith M.E."/>
            <person name="James T.Y."/>
            <person name="Grigoriev I.V."/>
        </authorList>
    </citation>
    <scope>NUCLEOTIDE SEQUENCE [LARGE SCALE GENOMIC DNA]</scope>
    <source>
        <strain evidence="17">RSA 1356</strain>
    </source>
</reference>
<evidence type="ECO:0000256" key="12">
    <source>
        <dbReference type="SAM" id="MobiDB-lite"/>
    </source>
</evidence>
<organism evidence="16 17">
    <name type="scientific">Thamnocephalis sphaerospora</name>
    <dbReference type="NCBI Taxonomy" id="78915"/>
    <lineage>
        <taxon>Eukaryota</taxon>
        <taxon>Fungi</taxon>
        <taxon>Fungi incertae sedis</taxon>
        <taxon>Zoopagomycota</taxon>
        <taxon>Zoopagomycotina</taxon>
        <taxon>Zoopagomycetes</taxon>
        <taxon>Zoopagales</taxon>
        <taxon>Sigmoideomycetaceae</taxon>
        <taxon>Thamnocephalis</taxon>
    </lineage>
</organism>
<evidence type="ECO:0000256" key="6">
    <source>
        <dbReference type="ARBA" id="ARBA00022737"/>
    </source>
</evidence>
<dbReference type="InterPro" id="IPR011990">
    <property type="entry name" value="TPR-like_helical_dom_sf"/>
</dbReference>
<dbReference type="AlphaFoldDB" id="A0A4P9XWD3"/>
<evidence type="ECO:0000256" key="3">
    <source>
        <dbReference type="ARBA" id="ARBA00011524"/>
    </source>
</evidence>
<feature type="domain" description="Pre-mRNA-splicing factor SYF1 central HAT repeats" evidence="13">
    <location>
        <begin position="192"/>
        <end position="401"/>
    </location>
</feature>
<dbReference type="OrthoDB" id="10067343at2759"/>
<evidence type="ECO:0000256" key="8">
    <source>
        <dbReference type="ARBA" id="ARBA00023242"/>
    </source>
</evidence>
<evidence type="ECO:0000256" key="7">
    <source>
        <dbReference type="ARBA" id="ARBA00023187"/>
    </source>
</evidence>
<dbReference type="Pfam" id="PF23231">
    <property type="entry name" value="HAT_Syf1_CNRKL1_C"/>
    <property type="match status" value="1"/>
</dbReference>
<dbReference type="InterPro" id="IPR055433">
    <property type="entry name" value="HAT_Syf1-like_N"/>
</dbReference>
<evidence type="ECO:0000313" key="16">
    <source>
        <dbReference type="EMBL" id="RKP09740.1"/>
    </source>
</evidence>
<dbReference type="InterPro" id="IPR055430">
    <property type="entry name" value="HAT_Syf1_CNRKL1_C"/>
</dbReference>
<dbReference type="GO" id="GO:0000974">
    <property type="term" value="C:Prp19 complex"/>
    <property type="evidence" value="ECO:0007669"/>
    <property type="project" value="TreeGrafter"/>
</dbReference>
<proteinExistence type="inferred from homology"/>
<evidence type="ECO:0000256" key="11">
    <source>
        <dbReference type="ARBA" id="ARBA00067212"/>
    </source>
</evidence>
<keyword evidence="7" id="KW-0508">mRNA splicing</keyword>
<feature type="domain" description="Pre-mRNA-splicing factor Syf1/CRNKL1-like C-terminal HAT-repeats" evidence="14">
    <location>
        <begin position="403"/>
        <end position="775"/>
    </location>
</feature>
<gene>
    <name evidence="16" type="ORF">THASP1DRAFT_34329</name>
</gene>
<evidence type="ECO:0000259" key="14">
    <source>
        <dbReference type="Pfam" id="PF23231"/>
    </source>
</evidence>
<name>A0A4P9XWD3_9FUNG</name>
<dbReference type="GO" id="GO:0000349">
    <property type="term" value="P:generation of catalytic spliceosome for first transesterification step"/>
    <property type="evidence" value="ECO:0007669"/>
    <property type="project" value="TreeGrafter"/>
</dbReference>
<comment type="subunit">
    <text evidence="3">Associated with the spliceosome.</text>
</comment>
<comment type="subcellular location">
    <subcellularLocation>
        <location evidence="1">Nucleus</location>
    </subcellularLocation>
</comment>
<dbReference type="FunFam" id="1.25.40.10:FF:000182">
    <property type="entry name" value="Pre-mRNA-splicing factor SYF1"/>
    <property type="match status" value="1"/>
</dbReference>
<evidence type="ECO:0000313" key="17">
    <source>
        <dbReference type="Proteomes" id="UP000271241"/>
    </source>
</evidence>
<dbReference type="GO" id="GO:0071014">
    <property type="term" value="C:post-mRNA release spliceosomal complex"/>
    <property type="evidence" value="ECO:0007669"/>
    <property type="project" value="TreeGrafter"/>
</dbReference>
<dbReference type="SUPFAM" id="SSF48452">
    <property type="entry name" value="TPR-like"/>
    <property type="match status" value="3"/>
</dbReference>
<dbReference type="Pfam" id="PF23220">
    <property type="entry name" value="HAT_Syf1_M"/>
    <property type="match status" value="1"/>
</dbReference>
<evidence type="ECO:0000256" key="10">
    <source>
        <dbReference type="ARBA" id="ARBA00039472"/>
    </source>
</evidence>
<dbReference type="Gene3D" id="1.25.40.10">
    <property type="entry name" value="Tetratricopeptide repeat domain"/>
    <property type="match status" value="4"/>
</dbReference>
<feature type="domain" description="Pre-mRNA-splicing factor Syf1-like N-terminal HAT-repeats" evidence="15">
    <location>
        <begin position="29"/>
        <end position="189"/>
    </location>
</feature>
<evidence type="ECO:0000256" key="1">
    <source>
        <dbReference type="ARBA" id="ARBA00004123"/>
    </source>
</evidence>
<evidence type="ECO:0000256" key="4">
    <source>
        <dbReference type="ARBA" id="ARBA00022664"/>
    </source>
</evidence>
<dbReference type="PANTHER" id="PTHR11246:SF5">
    <property type="entry name" value="PRE-MRNA-SPLICING FACTOR SYF1"/>
    <property type="match status" value="1"/>
</dbReference>
<evidence type="ECO:0000256" key="2">
    <source>
        <dbReference type="ARBA" id="ARBA00008644"/>
    </source>
</evidence>
<dbReference type="Proteomes" id="UP000271241">
    <property type="component" value="Unassembled WGS sequence"/>
</dbReference>
<dbReference type="GO" id="GO:0071007">
    <property type="term" value="C:U2-type catalytic step 2 spliceosome"/>
    <property type="evidence" value="ECO:0007669"/>
    <property type="project" value="TreeGrafter"/>
</dbReference>
<dbReference type="InterPro" id="IPR056350">
    <property type="entry name" value="HAT_Syf1_central"/>
</dbReference>
<keyword evidence="6" id="KW-0677">Repeat</keyword>
<dbReference type="EMBL" id="KZ992492">
    <property type="protein sequence ID" value="RKP09740.1"/>
    <property type="molecule type" value="Genomic_DNA"/>
</dbReference>
<dbReference type="SMART" id="SM00386">
    <property type="entry name" value="HAT"/>
    <property type="match status" value="12"/>
</dbReference>
<dbReference type="InterPro" id="IPR003107">
    <property type="entry name" value="HAT"/>
</dbReference>
<sequence length="817" mass="94441">MPAPHSNSGSGDADRDRVCNELLYMITPEDIPYEEDLLRQPYTLRSWLRYVEHKKNAPLSHRFLVYERAVKELPGSYKLWKAYLDLRCKSVAGLSAVRHAAQLDGVVGCFERALVLLHKMPRIWTDYCEFLVRHLPHRITQIRRTFDRALRALPITQHDRVWELYLKFAQEAGGATAIAVFRRYIKLEPTKIEDYIELLVQLDRFAEAVERLAQVCNDAKFRSMHGKSQYQLWTELADLCCEHPREVNVKGVRVEQILRAGAKRFSDQAGKIWCSLARYWIKLGQFEKARNIFEEGIVSVMTVRDFTQIFDAYAEFEESVISSKMEAVAAQGGEPDPASALELDLRLARFERLMDRRPFLVNDVLLRQNPNNVSEWQKRVSLCKDDMEKVVETYTKALATVQPKKAYGKLHQLWCDFAQFYEEADDLDNARRVFEKATRVDYRAVNDLADIWCEWAEMELRHGNYADAVEVMARATVPPANPNVHYKDETVPVQRRIFKSLRLWSFYVDLEESIGTIESARAVYDRILQLRIATPQIIVNYAAFLEEHQYFEESFKVYERGIGLFGYPVAFELWNIYLSKFIARYGGQKLERARDLFEQALEKCPAKHAKPLYLLYGRLEEEHGLAKNAMRIYDRATGAVTAEDRLEMYRFYIAKVGQTFGVTATREIYQRAIEALSDRDAKDMCLSFAEMERKLGEIDRARAIYAYASAFCDPRTVPSFWQQWHDFEVKHGNEDTFKEMLRIKRSVQLQFNTEVNYLSAQLVASREKQQLQGPAGFVAATKTATLGASTEEVPVAAAKSADASQIELDLDDDDDDE</sequence>